<evidence type="ECO:0000256" key="2">
    <source>
        <dbReference type="ARBA" id="ARBA00005417"/>
    </source>
</evidence>
<dbReference type="InterPro" id="IPR003439">
    <property type="entry name" value="ABC_transporter-like_ATP-bd"/>
</dbReference>
<reference evidence="9 10" key="1">
    <citation type="submission" date="2019-10" db="EMBL/GenBank/DDBJ databases">
        <title>Genomic analysis of Raineyella sp. CBA3103.</title>
        <authorList>
            <person name="Roh S.W."/>
        </authorList>
    </citation>
    <scope>NUCLEOTIDE SEQUENCE [LARGE SCALE GENOMIC DNA]</scope>
    <source>
        <strain evidence="9 10">CBA3103</strain>
    </source>
</reference>
<dbReference type="Gene3D" id="3.40.50.300">
    <property type="entry name" value="P-loop containing nucleotide triphosphate hydrolases"/>
    <property type="match status" value="2"/>
</dbReference>
<comment type="similarity">
    <text evidence="2">Belongs to the ABC transporter superfamily.</text>
</comment>
<keyword evidence="6 9" id="KW-0067">ATP-binding</keyword>
<dbReference type="AlphaFoldDB" id="A0A5Q2FC12"/>
<evidence type="ECO:0000313" key="9">
    <source>
        <dbReference type="EMBL" id="QGF24432.1"/>
    </source>
</evidence>
<keyword evidence="3" id="KW-0813">Transport</keyword>
<dbReference type="CDD" id="cd03257">
    <property type="entry name" value="ABC_NikE_OppD_transporters"/>
    <property type="match status" value="2"/>
</dbReference>
<evidence type="ECO:0000256" key="3">
    <source>
        <dbReference type="ARBA" id="ARBA00022448"/>
    </source>
</evidence>
<comment type="subcellular location">
    <subcellularLocation>
        <location evidence="1">Cell membrane</location>
        <topology evidence="1">Peripheral membrane protein</topology>
    </subcellularLocation>
</comment>
<dbReference type="RefSeq" id="WP_153572961.1">
    <property type="nucleotide sequence ID" value="NZ_CP045725.1"/>
</dbReference>
<dbReference type="GO" id="GO:0015833">
    <property type="term" value="P:peptide transport"/>
    <property type="evidence" value="ECO:0007669"/>
    <property type="project" value="InterPro"/>
</dbReference>
<dbReference type="Pfam" id="PF08352">
    <property type="entry name" value="oligo_HPY"/>
    <property type="match status" value="2"/>
</dbReference>
<evidence type="ECO:0000256" key="7">
    <source>
        <dbReference type="ARBA" id="ARBA00023136"/>
    </source>
</evidence>
<dbReference type="PANTHER" id="PTHR43297">
    <property type="entry name" value="OLIGOPEPTIDE TRANSPORT ATP-BINDING PROTEIN APPD"/>
    <property type="match status" value="1"/>
</dbReference>
<evidence type="ECO:0000259" key="8">
    <source>
        <dbReference type="PROSITE" id="PS50893"/>
    </source>
</evidence>
<keyword evidence="4" id="KW-1003">Cell membrane</keyword>
<feature type="domain" description="ABC transporter" evidence="8">
    <location>
        <begin position="324"/>
        <end position="569"/>
    </location>
</feature>
<dbReference type="KEGG" id="rain:Rai3103_13090"/>
<name>A0A5Q2FC12_9ACTN</name>
<dbReference type="InterPro" id="IPR003593">
    <property type="entry name" value="AAA+_ATPase"/>
</dbReference>
<dbReference type="PANTHER" id="PTHR43297:SF2">
    <property type="entry name" value="DIPEPTIDE TRANSPORT ATP-BINDING PROTEIN DPPD"/>
    <property type="match status" value="1"/>
</dbReference>
<keyword evidence="5" id="KW-0547">Nucleotide-binding</keyword>
<dbReference type="GO" id="GO:0016887">
    <property type="term" value="F:ATP hydrolysis activity"/>
    <property type="evidence" value="ECO:0007669"/>
    <property type="project" value="InterPro"/>
</dbReference>
<dbReference type="Pfam" id="PF00005">
    <property type="entry name" value="ABC_tran"/>
    <property type="match status" value="2"/>
</dbReference>
<dbReference type="InterPro" id="IPR050388">
    <property type="entry name" value="ABC_Ni/Peptide_Import"/>
</dbReference>
<dbReference type="NCBIfam" id="NF008453">
    <property type="entry name" value="PRK11308.1"/>
    <property type="match status" value="2"/>
</dbReference>
<dbReference type="EMBL" id="CP045725">
    <property type="protein sequence ID" value="QGF24432.1"/>
    <property type="molecule type" value="Genomic_DNA"/>
</dbReference>
<keyword evidence="10" id="KW-1185">Reference proteome</keyword>
<keyword evidence="7" id="KW-0472">Membrane</keyword>
<dbReference type="InterPro" id="IPR013563">
    <property type="entry name" value="Oligopep_ABC_C"/>
</dbReference>
<evidence type="ECO:0000256" key="4">
    <source>
        <dbReference type="ARBA" id="ARBA00022475"/>
    </source>
</evidence>
<protein>
    <submittedName>
        <fullName evidence="9">Dipeptide ABC transporter ATP-binding protein</fullName>
    </submittedName>
</protein>
<dbReference type="InterPro" id="IPR017871">
    <property type="entry name" value="ABC_transporter-like_CS"/>
</dbReference>
<accession>A0A5Q2FC12</accession>
<dbReference type="GO" id="GO:0005524">
    <property type="term" value="F:ATP binding"/>
    <property type="evidence" value="ECO:0007669"/>
    <property type="project" value="UniProtKB-KW"/>
</dbReference>
<dbReference type="SMART" id="SM00382">
    <property type="entry name" value="AAA"/>
    <property type="match status" value="2"/>
</dbReference>
<evidence type="ECO:0000256" key="1">
    <source>
        <dbReference type="ARBA" id="ARBA00004202"/>
    </source>
</evidence>
<evidence type="ECO:0000256" key="5">
    <source>
        <dbReference type="ARBA" id="ARBA00022741"/>
    </source>
</evidence>
<dbReference type="PROSITE" id="PS50893">
    <property type="entry name" value="ABC_TRANSPORTER_2"/>
    <property type="match status" value="2"/>
</dbReference>
<evidence type="ECO:0000313" key="10">
    <source>
        <dbReference type="Proteomes" id="UP000386847"/>
    </source>
</evidence>
<proteinExistence type="inferred from homology"/>
<dbReference type="PROSITE" id="PS00211">
    <property type="entry name" value="ABC_TRANSPORTER_1"/>
    <property type="match status" value="2"/>
</dbReference>
<dbReference type="SUPFAM" id="SSF52540">
    <property type="entry name" value="P-loop containing nucleoside triphosphate hydrolases"/>
    <property type="match status" value="2"/>
</dbReference>
<organism evidence="9 10">
    <name type="scientific">Raineyella fluvialis</name>
    <dbReference type="NCBI Taxonomy" id="2662261"/>
    <lineage>
        <taxon>Bacteria</taxon>
        <taxon>Bacillati</taxon>
        <taxon>Actinomycetota</taxon>
        <taxon>Actinomycetes</taxon>
        <taxon>Propionibacteriales</taxon>
        <taxon>Propionibacteriaceae</taxon>
        <taxon>Raineyella</taxon>
    </lineage>
</organism>
<gene>
    <name evidence="9" type="ORF">Rai3103_13090</name>
</gene>
<sequence>MTQALVRVQDLRIAFGRRRREAVHGLSFSIAPGQRVGLIGESGSGKSVTGLALLGLLPETANVSGSIRLVDPRAGGATVEVTTASDRRLSRLRGDAYSMVFQEPMTALDPTMKVGRQLGELVLLHGHRTGIGTRARVLEMLREVALPDVERIADSFPHQLSGGQRQRVLIAMALVNRPVLTICDEPTTALDVTAQAAVLGVLDRHFSEQAAATLFITHDLAVLAQLAEVVMVMIDGHVVEAGPLLEVLADPWHPYTRGLVATGRLDRATPGSRLPTVADHFDRAAGVDGLTLVPDDWAHCAAVAGRPGAPHERGGDAMTEEALYRLSDVVRRYGNAARPAVDHVTLEVRRGERLGIVGESGSGKSTLVRMMAALDRPTSGSITFRGTELAGRSERRLGFLRASVQLVFQDPRTSLDPRMTVGSSITEPLRSRLVRGRDSVPVDRRARLAEVMRQVGLDPDDATRFPHEFSGGQRQRIALARALAPHPEVLIADEPVSALDVSVRAQVLNLIVDLVAAEGLTLVFVSHDLGVVRHLCDRVAVMQNGSVVEAGPAEQIWTAPRHPYTQELLAAIPRLPDQAGFQG</sequence>
<feature type="domain" description="ABC transporter" evidence="8">
    <location>
        <begin position="6"/>
        <end position="260"/>
    </location>
</feature>
<dbReference type="Proteomes" id="UP000386847">
    <property type="component" value="Chromosome"/>
</dbReference>
<dbReference type="InterPro" id="IPR027417">
    <property type="entry name" value="P-loop_NTPase"/>
</dbReference>
<dbReference type="GO" id="GO:0005886">
    <property type="term" value="C:plasma membrane"/>
    <property type="evidence" value="ECO:0007669"/>
    <property type="project" value="UniProtKB-SubCell"/>
</dbReference>
<evidence type="ECO:0000256" key="6">
    <source>
        <dbReference type="ARBA" id="ARBA00022840"/>
    </source>
</evidence>